<reference evidence="2" key="1">
    <citation type="journal article" date="2019" name="Int. J. Syst. Evol. Microbiol.">
        <title>The Global Catalogue of Microorganisms (GCM) 10K type strain sequencing project: providing services to taxonomists for standard genome sequencing and annotation.</title>
        <authorList>
            <consortium name="The Broad Institute Genomics Platform"/>
            <consortium name="The Broad Institute Genome Sequencing Center for Infectious Disease"/>
            <person name="Wu L."/>
            <person name="Ma J."/>
        </authorList>
    </citation>
    <scope>NUCLEOTIDE SEQUENCE [LARGE SCALE GENOMIC DNA]</scope>
    <source>
        <strain evidence="2">JCM 6305</strain>
    </source>
</reference>
<dbReference type="EMBL" id="BAAASZ010000035">
    <property type="protein sequence ID" value="GAA2459487.1"/>
    <property type="molecule type" value="Genomic_DNA"/>
</dbReference>
<keyword evidence="2" id="KW-1185">Reference proteome</keyword>
<dbReference type="Proteomes" id="UP001501638">
    <property type="component" value="Unassembled WGS sequence"/>
</dbReference>
<accession>A0ABP5XRX0</accession>
<protein>
    <submittedName>
        <fullName evidence="1">Uncharacterized protein</fullName>
    </submittedName>
</protein>
<evidence type="ECO:0000313" key="2">
    <source>
        <dbReference type="Proteomes" id="UP001501638"/>
    </source>
</evidence>
<evidence type="ECO:0000313" key="1">
    <source>
        <dbReference type="EMBL" id="GAA2459487.1"/>
    </source>
</evidence>
<comment type="caution">
    <text evidence="1">The sequence shown here is derived from an EMBL/GenBank/DDBJ whole genome shotgun (WGS) entry which is preliminary data.</text>
</comment>
<organism evidence="1 2">
    <name type="scientific">Streptomyces macrosporus</name>
    <dbReference type="NCBI Taxonomy" id="44032"/>
    <lineage>
        <taxon>Bacteria</taxon>
        <taxon>Bacillati</taxon>
        <taxon>Actinomycetota</taxon>
        <taxon>Actinomycetes</taxon>
        <taxon>Kitasatosporales</taxon>
        <taxon>Streptomycetaceae</taxon>
        <taxon>Streptomyces</taxon>
    </lineage>
</organism>
<gene>
    <name evidence="1" type="ORF">GCM10010405_49630</name>
</gene>
<name>A0ABP5XRX0_9ACTN</name>
<sequence length="59" mass="6363">MLHATVASILPHRGPLRISAWSHERRWSICGTEPFQGMAPVEGGTEDLAEVARGRPGVA</sequence>
<proteinExistence type="predicted"/>